<gene>
    <name evidence="2" type="ORF">ACFO5S_22635</name>
</gene>
<reference evidence="3" key="1">
    <citation type="journal article" date="2019" name="Int. J. Syst. Evol. Microbiol.">
        <title>The Global Catalogue of Microorganisms (GCM) 10K type strain sequencing project: providing services to taxonomists for standard genome sequencing and annotation.</title>
        <authorList>
            <consortium name="The Broad Institute Genomics Platform"/>
            <consortium name="The Broad Institute Genome Sequencing Center for Infectious Disease"/>
            <person name="Wu L."/>
            <person name="Ma J."/>
        </authorList>
    </citation>
    <scope>NUCLEOTIDE SEQUENCE [LARGE SCALE GENOMIC DNA]</scope>
    <source>
        <strain evidence="3">WYCCWR 13023</strain>
    </source>
</reference>
<keyword evidence="1" id="KW-0812">Transmembrane</keyword>
<dbReference type="EMBL" id="JBHSGV010000016">
    <property type="protein sequence ID" value="MFC4750268.1"/>
    <property type="molecule type" value="Genomic_DNA"/>
</dbReference>
<evidence type="ECO:0000313" key="3">
    <source>
        <dbReference type="Proteomes" id="UP001595935"/>
    </source>
</evidence>
<keyword evidence="1" id="KW-0472">Membrane</keyword>
<accession>A0ABV9PNV8</accession>
<keyword evidence="3" id="KW-1185">Reference proteome</keyword>
<keyword evidence="1" id="KW-1133">Transmembrane helix</keyword>
<feature type="transmembrane region" description="Helical" evidence="1">
    <location>
        <begin position="6"/>
        <end position="23"/>
    </location>
</feature>
<dbReference type="Proteomes" id="UP001595935">
    <property type="component" value="Unassembled WGS sequence"/>
</dbReference>
<dbReference type="RefSeq" id="WP_213260243.1">
    <property type="nucleotide sequence ID" value="NZ_JAGYWA010000016.1"/>
</dbReference>
<name>A0ABV9PNV8_9FLAO</name>
<protein>
    <submittedName>
        <fullName evidence="2">Uncharacterized protein</fullName>
    </submittedName>
</protein>
<evidence type="ECO:0000256" key="1">
    <source>
        <dbReference type="SAM" id="Phobius"/>
    </source>
</evidence>
<proteinExistence type="predicted"/>
<sequence length="56" mass="5928">MRKTTVVYYLFFLVCVISTNVQVPKRAPGTNDPNGPDKSVTGLFIGAGSGTAINPN</sequence>
<comment type="caution">
    <text evidence="2">The sequence shown here is derived from an EMBL/GenBank/DDBJ whole genome shotgun (WGS) entry which is preliminary data.</text>
</comment>
<organism evidence="2 3">
    <name type="scientific">Flavobacterium branchiicola</name>
    <dbReference type="NCBI Taxonomy" id="1114875"/>
    <lineage>
        <taxon>Bacteria</taxon>
        <taxon>Pseudomonadati</taxon>
        <taxon>Bacteroidota</taxon>
        <taxon>Flavobacteriia</taxon>
        <taxon>Flavobacteriales</taxon>
        <taxon>Flavobacteriaceae</taxon>
        <taxon>Flavobacterium</taxon>
    </lineage>
</organism>
<evidence type="ECO:0000313" key="2">
    <source>
        <dbReference type="EMBL" id="MFC4750268.1"/>
    </source>
</evidence>